<dbReference type="RefSeq" id="XP_013324429.1">
    <property type="nucleotide sequence ID" value="XM_013468975.1"/>
</dbReference>
<name>A0A0F4YHQ3_RASE3</name>
<organism evidence="6 7">
    <name type="scientific">Rasamsonia emersonii (strain ATCC 16479 / CBS 393.64 / IMI 116815)</name>
    <dbReference type="NCBI Taxonomy" id="1408163"/>
    <lineage>
        <taxon>Eukaryota</taxon>
        <taxon>Fungi</taxon>
        <taxon>Dikarya</taxon>
        <taxon>Ascomycota</taxon>
        <taxon>Pezizomycotina</taxon>
        <taxon>Eurotiomycetes</taxon>
        <taxon>Eurotiomycetidae</taxon>
        <taxon>Eurotiales</taxon>
        <taxon>Trichocomaceae</taxon>
        <taxon>Rasamsonia</taxon>
    </lineage>
</organism>
<evidence type="ECO:0000259" key="5">
    <source>
        <dbReference type="SMART" id="SM00300"/>
    </source>
</evidence>
<dbReference type="GeneID" id="25320499"/>
<proteinExistence type="predicted"/>
<comment type="subcellular location">
    <subcellularLocation>
        <location evidence="1">Nucleus</location>
    </subcellularLocation>
</comment>
<feature type="region of interest" description="Disordered" evidence="4">
    <location>
        <begin position="63"/>
        <end position="173"/>
    </location>
</feature>
<dbReference type="Gene3D" id="2.40.50.40">
    <property type="match status" value="1"/>
</dbReference>
<reference evidence="6 7" key="1">
    <citation type="submission" date="2015-04" db="EMBL/GenBank/DDBJ databases">
        <authorList>
            <person name="Heijne W.H."/>
            <person name="Fedorova N.D."/>
            <person name="Nierman W.C."/>
            <person name="Vollebregt A.W."/>
            <person name="Zhao Z."/>
            <person name="Wu L."/>
            <person name="Kumar M."/>
            <person name="Stam H."/>
            <person name="van den Berg M.A."/>
            <person name="Pel H.J."/>
        </authorList>
    </citation>
    <scope>NUCLEOTIDE SEQUENCE [LARGE SCALE GENOMIC DNA]</scope>
    <source>
        <strain evidence="6 7">CBS 393.64</strain>
    </source>
</reference>
<gene>
    <name evidence="6" type="ORF">T310_8239</name>
</gene>
<dbReference type="Pfam" id="PF01393">
    <property type="entry name" value="Chromo_shadow"/>
    <property type="match status" value="1"/>
</dbReference>
<dbReference type="AlphaFoldDB" id="A0A0F4YHQ3"/>
<comment type="caution">
    <text evidence="6">The sequence shown here is derived from an EMBL/GenBank/DDBJ whole genome shotgun (WGS) entry which is preliminary data.</text>
</comment>
<evidence type="ECO:0000313" key="6">
    <source>
        <dbReference type="EMBL" id="KKA17817.1"/>
    </source>
</evidence>
<evidence type="ECO:0000313" key="7">
    <source>
        <dbReference type="Proteomes" id="UP000053958"/>
    </source>
</evidence>
<feature type="compositionally biased region" description="Acidic residues" evidence="4">
    <location>
        <begin position="33"/>
        <end position="49"/>
    </location>
</feature>
<sequence length="233" mass="25958">MPPPPEDVSDDDSTGDAIPFESSENGKKKDDVKDDEEASEEEDSDEEGEGIYVVEKIVGHEFKKDVRCPDPCANPAMDSSDLVSGTLPLDQTLEPEENLLEGAKEAVEEYFESIGGRPQPPERPSKKRKSMADPRSTPESTGAKRGRKPKGANGTDTPETGESAPDWVPEGKNWEREVAKVETIIRDPKTGGLMAYLQWQNGRKSRVSIEQCYEKIPMKMLKFYEQHLVFKEA</sequence>
<dbReference type="OrthoDB" id="433924at2759"/>
<dbReference type="EMBL" id="LASV01000548">
    <property type="protein sequence ID" value="KKA17817.1"/>
    <property type="molecule type" value="Genomic_DNA"/>
</dbReference>
<comment type="subunit">
    <text evidence="2">Component of the NuA4 histone acetyltransferase complex.</text>
</comment>
<dbReference type="SUPFAM" id="SSF54160">
    <property type="entry name" value="Chromo domain-like"/>
    <property type="match status" value="2"/>
</dbReference>
<feature type="region of interest" description="Disordered" evidence="4">
    <location>
        <begin position="1"/>
        <end position="51"/>
    </location>
</feature>
<keyword evidence="7" id="KW-1185">Reference proteome</keyword>
<dbReference type="InterPro" id="IPR008251">
    <property type="entry name" value="Chromo_shadow_dom"/>
</dbReference>
<evidence type="ECO:0000256" key="4">
    <source>
        <dbReference type="SAM" id="MobiDB-lite"/>
    </source>
</evidence>
<protein>
    <recommendedName>
        <fullName evidence="5">Chromo shadow domain-containing protein</fullName>
    </recommendedName>
</protein>
<evidence type="ECO:0000256" key="2">
    <source>
        <dbReference type="ARBA" id="ARBA00011353"/>
    </source>
</evidence>
<keyword evidence="3" id="KW-0539">Nucleus</keyword>
<dbReference type="InterPro" id="IPR016197">
    <property type="entry name" value="Chromo-like_dom_sf"/>
</dbReference>
<evidence type="ECO:0000256" key="3">
    <source>
        <dbReference type="ARBA" id="ARBA00023242"/>
    </source>
</evidence>
<accession>A0A0F4YHQ3</accession>
<evidence type="ECO:0000256" key="1">
    <source>
        <dbReference type="ARBA" id="ARBA00004123"/>
    </source>
</evidence>
<dbReference type="Proteomes" id="UP000053958">
    <property type="component" value="Unassembled WGS sequence"/>
</dbReference>
<dbReference type="STRING" id="1408163.A0A0F4YHQ3"/>
<dbReference type="SMART" id="SM00300">
    <property type="entry name" value="ChSh"/>
    <property type="match status" value="1"/>
</dbReference>
<feature type="domain" description="Chromo shadow" evidence="5">
    <location>
        <begin position="166"/>
        <end position="233"/>
    </location>
</feature>
<dbReference type="GO" id="GO:0005634">
    <property type="term" value="C:nucleus"/>
    <property type="evidence" value="ECO:0007669"/>
    <property type="project" value="UniProtKB-SubCell"/>
</dbReference>